<feature type="chain" id="PRO_5038477049" evidence="1">
    <location>
        <begin position="21"/>
        <end position="349"/>
    </location>
</feature>
<accession>A0A9D9IMT3</accession>
<organism evidence="3 4">
    <name type="scientific">Candidatus Cryptobacteroides faecigallinarum</name>
    <dbReference type="NCBI Taxonomy" id="2840763"/>
    <lineage>
        <taxon>Bacteria</taxon>
        <taxon>Pseudomonadati</taxon>
        <taxon>Bacteroidota</taxon>
        <taxon>Bacteroidia</taxon>
        <taxon>Bacteroidales</taxon>
        <taxon>Candidatus Cryptobacteroides</taxon>
    </lineage>
</organism>
<reference evidence="3" key="1">
    <citation type="submission" date="2020-10" db="EMBL/GenBank/DDBJ databases">
        <authorList>
            <person name="Gilroy R."/>
        </authorList>
    </citation>
    <scope>NUCLEOTIDE SEQUENCE</scope>
    <source>
        <strain evidence="3">B1-13419</strain>
    </source>
</reference>
<dbReference type="Pfam" id="PF16409">
    <property type="entry name" value="DUF5017"/>
    <property type="match status" value="1"/>
</dbReference>
<keyword evidence="1" id="KW-0732">Signal</keyword>
<reference evidence="3" key="2">
    <citation type="journal article" date="2021" name="PeerJ">
        <title>Extensive microbial diversity within the chicken gut microbiome revealed by metagenomics and culture.</title>
        <authorList>
            <person name="Gilroy R."/>
            <person name="Ravi A."/>
            <person name="Getino M."/>
            <person name="Pursley I."/>
            <person name="Horton D.L."/>
            <person name="Alikhan N.F."/>
            <person name="Baker D."/>
            <person name="Gharbi K."/>
            <person name="Hall N."/>
            <person name="Watson M."/>
            <person name="Adriaenssens E.M."/>
            <person name="Foster-Nyarko E."/>
            <person name="Jarju S."/>
            <person name="Secka A."/>
            <person name="Antonio M."/>
            <person name="Oren A."/>
            <person name="Chaudhuri R.R."/>
            <person name="La Ragione R."/>
            <person name="Hildebrand F."/>
            <person name="Pallen M.J."/>
        </authorList>
    </citation>
    <scope>NUCLEOTIDE SEQUENCE</scope>
    <source>
        <strain evidence="3">B1-13419</strain>
    </source>
</reference>
<dbReference type="AlphaFoldDB" id="A0A9D9IMT3"/>
<feature type="domain" description="DUF5017" evidence="2">
    <location>
        <begin position="24"/>
        <end position="121"/>
    </location>
</feature>
<evidence type="ECO:0000256" key="1">
    <source>
        <dbReference type="SAM" id="SignalP"/>
    </source>
</evidence>
<dbReference type="Proteomes" id="UP000823757">
    <property type="component" value="Unassembled WGS sequence"/>
</dbReference>
<name>A0A9D9IMT3_9BACT</name>
<evidence type="ECO:0000313" key="4">
    <source>
        <dbReference type="Proteomes" id="UP000823757"/>
    </source>
</evidence>
<dbReference type="PROSITE" id="PS51257">
    <property type="entry name" value="PROKAR_LIPOPROTEIN"/>
    <property type="match status" value="1"/>
</dbReference>
<protein>
    <submittedName>
        <fullName evidence="3">DUF5017 domain-containing protein</fullName>
    </submittedName>
</protein>
<comment type="caution">
    <text evidence="3">The sequence shown here is derived from an EMBL/GenBank/DDBJ whole genome shotgun (WGS) entry which is preliminary data.</text>
</comment>
<evidence type="ECO:0000259" key="2">
    <source>
        <dbReference type="Pfam" id="PF16409"/>
    </source>
</evidence>
<feature type="signal peptide" evidence="1">
    <location>
        <begin position="1"/>
        <end position="20"/>
    </location>
</feature>
<gene>
    <name evidence="3" type="ORF">IAB91_04975</name>
</gene>
<dbReference type="InterPro" id="IPR032185">
    <property type="entry name" value="DUF5017"/>
</dbReference>
<proteinExistence type="predicted"/>
<dbReference type="EMBL" id="JADIMD010000076">
    <property type="protein sequence ID" value="MBO8474624.1"/>
    <property type="molecule type" value="Genomic_DNA"/>
</dbReference>
<evidence type="ECO:0000313" key="3">
    <source>
        <dbReference type="EMBL" id="MBO8474624.1"/>
    </source>
</evidence>
<sequence>MTGRILTYTAAAFLLVMASAGCEQTDIYYEVDSNVTLNAENTYYAGDPVVFNIAGNPDNLVFYSGEPGHEYKYKDYYDVPVEDVLSMTLDLEIQHRAGNHGVDTKNGPGLEIWYTDKFEGLNGSDAPADRAMVKGWTEEQMLAEGWKKFPYEDPGRQQDVFVKCSADVLSCVTNFCLAFHWMPDLEGENTLIDTYWINGSLTVVINGLNGPETMTYDLKNMMGTTVMFDETISAYHVNSGNGSIRLDTNQDLTFAGGYYLDNPGTEAENDGIDHRCEGWIFSTPRPFNSRNADTGVVVKNLQNAVDSYSYTYENPGTYQATFVSTNYNYLGASEEVKHIQVTILDRPIE</sequence>